<evidence type="ECO:0000256" key="2">
    <source>
        <dbReference type="ARBA" id="ARBA00022448"/>
    </source>
</evidence>
<evidence type="ECO:0000259" key="5">
    <source>
        <dbReference type="Pfam" id="PF00496"/>
    </source>
</evidence>
<dbReference type="AlphaFoldDB" id="A0A1F6YC43"/>
<name>A0A1F6YC43_9BACT</name>
<dbReference type="Pfam" id="PF00496">
    <property type="entry name" value="SBP_bac_5"/>
    <property type="match status" value="1"/>
</dbReference>
<dbReference type="InterPro" id="IPR039424">
    <property type="entry name" value="SBP_5"/>
</dbReference>
<dbReference type="PIRSF" id="PIRSF002741">
    <property type="entry name" value="MppA"/>
    <property type="match status" value="1"/>
</dbReference>
<keyword evidence="2" id="KW-0813">Transport</keyword>
<accession>A0A1F6YC43</accession>
<sequence>MPKLPSKNEIESAFLSFSKKEWLLFSVFALALVISTVMILQNINRYFLVSVPKDGGSITEGIIGSPRFVNPVLATSDADQDLVSLVYSGLMRKDQAGNLAPNLAEKYEMSADGLQYTFTLRKDASFQDGVKLMAEDVIFTIEKIKDPSVRSPRKGNWDNISVEKIDDRTVRFTLRQPYASFLENATVGIMPVHIWQGASLELNDANWNPVGSGPYRVKEAGKQPAGLIDFYKLTAFADFVLGEPHIQEITLRFYPNEEELLAAFLRGEVNQISSITPENALRLAEKKFRIESSVLPRVFGLFFNQNQNKIFTDKRVAQAINLAVDKEEIINEVLHGYGTVINDPIPPNAIVYPELEKEKNITREEKLKIAEDILAKAGWKLGKSGYLEKTITEKGKKMTTELQFSISTGNAPELAQAAELIRQDLAKIGMRVEIKTFEIGNLNQDIIRPRKYDSLLFGQIVGHESDLVAFWHSSQRLDPGLNVAMYANARVDKILEDAFVTVNEEKRIKKYVDFNQEIKKDMPAVFLYSPNLIYAVSKDLGGFAIDRLTSPPDRFADIHSWFLRTEKVWKIFAQNQEAKS</sequence>
<dbReference type="GO" id="GO:0043190">
    <property type="term" value="C:ATP-binding cassette (ABC) transporter complex"/>
    <property type="evidence" value="ECO:0007669"/>
    <property type="project" value="InterPro"/>
</dbReference>
<keyword evidence="4" id="KW-1133">Transmembrane helix</keyword>
<dbReference type="GO" id="GO:0015833">
    <property type="term" value="P:peptide transport"/>
    <property type="evidence" value="ECO:0007669"/>
    <property type="project" value="TreeGrafter"/>
</dbReference>
<reference evidence="6 7" key="1">
    <citation type="journal article" date="2016" name="Nat. Commun.">
        <title>Thousands of microbial genomes shed light on interconnected biogeochemical processes in an aquifer system.</title>
        <authorList>
            <person name="Anantharaman K."/>
            <person name="Brown C.T."/>
            <person name="Hug L.A."/>
            <person name="Sharon I."/>
            <person name="Castelle C.J."/>
            <person name="Probst A.J."/>
            <person name="Thomas B.C."/>
            <person name="Singh A."/>
            <person name="Wilkins M.J."/>
            <person name="Karaoz U."/>
            <person name="Brodie E.L."/>
            <person name="Williams K.H."/>
            <person name="Hubbard S.S."/>
            <person name="Banfield J.F."/>
        </authorList>
    </citation>
    <scope>NUCLEOTIDE SEQUENCE [LARGE SCALE GENOMIC DNA]</scope>
</reference>
<comment type="caution">
    <text evidence="6">The sequence shown here is derived from an EMBL/GenBank/DDBJ whole genome shotgun (WGS) entry which is preliminary data.</text>
</comment>
<proteinExistence type="inferred from homology"/>
<evidence type="ECO:0000256" key="1">
    <source>
        <dbReference type="ARBA" id="ARBA00005695"/>
    </source>
</evidence>
<keyword evidence="4" id="KW-0472">Membrane</keyword>
<dbReference type="PANTHER" id="PTHR30290:SF9">
    <property type="entry name" value="OLIGOPEPTIDE-BINDING PROTEIN APPA"/>
    <property type="match status" value="1"/>
</dbReference>
<feature type="transmembrane region" description="Helical" evidence="4">
    <location>
        <begin position="21"/>
        <end position="40"/>
    </location>
</feature>
<evidence type="ECO:0000256" key="4">
    <source>
        <dbReference type="SAM" id="Phobius"/>
    </source>
</evidence>
<dbReference type="Gene3D" id="3.90.76.10">
    <property type="entry name" value="Dipeptide-binding Protein, Domain 1"/>
    <property type="match status" value="1"/>
</dbReference>
<comment type="similarity">
    <text evidence="1">Belongs to the bacterial solute-binding protein 5 family.</text>
</comment>
<dbReference type="Proteomes" id="UP000176192">
    <property type="component" value="Unassembled WGS sequence"/>
</dbReference>
<evidence type="ECO:0000313" key="7">
    <source>
        <dbReference type="Proteomes" id="UP000176192"/>
    </source>
</evidence>
<dbReference type="Gene3D" id="3.40.190.10">
    <property type="entry name" value="Periplasmic binding protein-like II"/>
    <property type="match status" value="1"/>
</dbReference>
<dbReference type="SUPFAM" id="SSF53850">
    <property type="entry name" value="Periplasmic binding protein-like II"/>
    <property type="match status" value="1"/>
</dbReference>
<keyword evidence="4" id="KW-0812">Transmembrane</keyword>
<dbReference type="EMBL" id="MFVV01000011">
    <property type="protein sequence ID" value="OGJ03951.1"/>
    <property type="molecule type" value="Genomic_DNA"/>
</dbReference>
<dbReference type="InterPro" id="IPR000914">
    <property type="entry name" value="SBP_5_dom"/>
</dbReference>
<dbReference type="STRING" id="1801797.A3G06_00155"/>
<dbReference type="GO" id="GO:1904680">
    <property type="term" value="F:peptide transmembrane transporter activity"/>
    <property type="evidence" value="ECO:0007669"/>
    <property type="project" value="TreeGrafter"/>
</dbReference>
<dbReference type="GO" id="GO:0042597">
    <property type="term" value="C:periplasmic space"/>
    <property type="evidence" value="ECO:0007669"/>
    <property type="project" value="UniProtKB-ARBA"/>
</dbReference>
<evidence type="ECO:0000313" key="6">
    <source>
        <dbReference type="EMBL" id="OGJ03951.1"/>
    </source>
</evidence>
<dbReference type="InterPro" id="IPR030678">
    <property type="entry name" value="Peptide/Ni-bd"/>
</dbReference>
<gene>
    <name evidence="6" type="ORF">A3G06_00155</name>
</gene>
<dbReference type="PANTHER" id="PTHR30290">
    <property type="entry name" value="PERIPLASMIC BINDING COMPONENT OF ABC TRANSPORTER"/>
    <property type="match status" value="1"/>
</dbReference>
<evidence type="ECO:0000256" key="3">
    <source>
        <dbReference type="ARBA" id="ARBA00022729"/>
    </source>
</evidence>
<protein>
    <recommendedName>
        <fullName evidence="5">Solute-binding protein family 5 domain-containing protein</fullName>
    </recommendedName>
</protein>
<organism evidence="6 7">
    <name type="scientific">Candidatus Nomurabacteria bacterium RIFCSPLOWO2_12_FULL_46_14</name>
    <dbReference type="NCBI Taxonomy" id="1801797"/>
    <lineage>
        <taxon>Bacteria</taxon>
        <taxon>Candidatus Nomuraibacteriota</taxon>
    </lineage>
</organism>
<feature type="domain" description="Solute-binding protein family 5" evidence="5">
    <location>
        <begin position="99"/>
        <end position="461"/>
    </location>
</feature>
<dbReference type="Gene3D" id="3.10.105.10">
    <property type="entry name" value="Dipeptide-binding Protein, Domain 3"/>
    <property type="match status" value="1"/>
</dbReference>
<keyword evidence="3" id="KW-0732">Signal</keyword>